<comment type="caution">
    <text evidence="4">The sequence shown here is derived from an EMBL/GenBank/DDBJ whole genome shotgun (WGS) entry which is preliminary data.</text>
</comment>
<dbReference type="InterPro" id="IPR000045">
    <property type="entry name" value="Prepilin_IV_endopep_pep"/>
</dbReference>
<reference evidence="5" key="1">
    <citation type="journal article" date="2019" name="Int. J. Syst. Evol. Microbiol.">
        <title>The Global Catalogue of Microorganisms (GCM) 10K type strain sequencing project: providing services to taxonomists for standard genome sequencing and annotation.</title>
        <authorList>
            <consortium name="The Broad Institute Genomics Platform"/>
            <consortium name="The Broad Institute Genome Sequencing Center for Infectious Disease"/>
            <person name="Wu L."/>
            <person name="Ma J."/>
        </authorList>
    </citation>
    <scope>NUCLEOTIDE SEQUENCE [LARGE SCALE GENOMIC DNA]</scope>
    <source>
        <strain evidence="5">JCM 14232</strain>
    </source>
</reference>
<feature type="domain" description="Prepilin type IV endopeptidase peptidase" evidence="3">
    <location>
        <begin position="26"/>
        <end position="128"/>
    </location>
</feature>
<dbReference type="Proteomes" id="UP001410648">
    <property type="component" value="Unassembled WGS sequence"/>
</dbReference>
<dbReference type="PANTHER" id="PTHR30487:SF0">
    <property type="entry name" value="PREPILIN LEADER PEPTIDASE_N-METHYLTRANSFERASE-RELATED"/>
    <property type="match status" value="1"/>
</dbReference>
<gene>
    <name evidence="4" type="ORF">GCM10008936_13670</name>
</gene>
<comment type="similarity">
    <text evidence="1">Belongs to the peptidase A24 family.</text>
</comment>
<accession>A0ABP3KU66</accession>
<evidence type="ECO:0000313" key="4">
    <source>
        <dbReference type="EMBL" id="GAA0486131.1"/>
    </source>
</evidence>
<organism evidence="4 5">
    <name type="scientific">Alkalibacterium indicireducens</name>
    <dbReference type="NCBI Taxonomy" id="398758"/>
    <lineage>
        <taxon>Bacteria</taxon>
        <taxon>Bacillati</taxon>
        <taxon>Bacillota</taxon>
        <taxon>Bacilli</taxon>
        <taxon>Lactobacillales</taxon>
        <taxon>Carnobacteriaceae</taxon>
        <taxon>Alkalibacterium</taxon>
    </lineage>
</organism>
<keyword evidence="2" id="KW-0812">Transmembrane</keyword>
<keyword evidence="2" id="KW-1133">Transmembrane helix</keyword>
<feature type="transmembrane region" description="Helical" evidence="2">
    <location>
        <begin position="45"/>
        <end position="63"/>
    </location>
</feature>
<dbReference type="EMBL" id="BAAADA010000116">
    <property type="protein sequence ID" value="GAA0486131.1"/>
    <property type="molecule type" value="Genomic_DNA"/>
</dbReference>
<sequence length="172" mass="19360">MELATGILFALNYYFFGFTNRMVLGLLLISLIIPITVSDIEYKRIPNRLLLFFSPLFLMYRLFFPLNPFYISGIGAAVAFILVLIIILVSKGGMGVGDLKYFTLFGFVFGLYHFLLLFFLSTLFGSIGGLITMKVKRLGKKSRIAFGPYIGLAALTVFFIGEPLIGWYISLF</sequence>
<evidence type="ECO:0000313" key="5">
    <source>
        <dbReference type="Proteomes" id="UP001410648"/>
    </source>
</evidence>
<evidence type="ECO:0000256" key="2">
    <source>
        <dbReference type="SAM" id="Phobius"/>
    </source>
</evidence>
<feature type="transmembrane region" description="Helical" evidence="2">
    <location>
        <begin position="12"/>
        <end position="33"/>
    </location>
</feature>
<evidence type="ECO:0000259" key="3">
    <source>
        <dbReference type="Pfam" id="PF01478"/>
    </source>
</evidence>
<feature type="transmembrane region" description="Helical" evidence="2">
    <location>
        <begin position="69"/>
        <end position="89"/>
    </location>
</feature>
<keyword evidence="5" id="KW-1185">Reference proteome</keyword>
<name>A0ABP3KU66_9LACT</name>
<dbReference type="PANTHER" id="PTHR30487">
    <property type="entry name" value="TYPE 4 PREPILIN-LIKE PROTEINS LEADER PEPTIDE-PROCESSING ENZYME"/>
    <property type="match status" value="1"/>
</dbReference>
<protein>
    <recommendedName>
        <fullName evidence="3">Prepilin type IV endopeptidase peptidase domain-containing protein</fullName>
    </recommendedName>
</protein>
<proteinExistence type="inferred from homology"/>
<feature type="transmembrane region" description="Helical" evidence="2">
    <location>
        <begin position="101"/>
        <end position="124"/>
    </location>
</feature>
<dbReference type="InterPro" id="IPR050882">
    <property type="entry name" value="Prepilin_peptidase/N-MTase"/>
</dbReference>
<dbReference type="Pfam" id="PF01478">
    <property type="entry name" value="Peptidase_A24"/>
    <property type="match status" value="1"/>
</dbReference>
<feature type="transmembrane region" description="Helical" evidence="2">
    <location>
        <begin position="144"/>
        <end position="169"/>
    </location>
</feature>
<dbReference type="Gene3D" id="1.20.120.1220">
    <property type="match status" value="1"/>
</dbReference>
<evidence type="ECO:0000256" key="1">
    <source>
        <dbReference type="ARBA" id="ARBA00005801"/>
    </source>
</evidence>
<keyword evidence="2" id="KW-0472">Membrane</keyword>